<sequence length="676" mass="72437">MEGNFDVDAWLENEEASIQNLSFDDVDSSELAQNGMSPPFVPADLLSPILSPQRSSSPAVQRLVFSPTFESRNSDSERSSFEFPQGGFGDIVFQDINDADDEFKEDDVLDLDKTADISTNLDVAEAQLILLTPIPDRLPPEELNISFGNASPRKALKDIEHQEGDVIYGGRTRGDIDINSEALDDSLMSDDLSRQLDDRLEDSHNELADYHRRRSISADEERRKIIQDSKMRLHSPTTPQMKMEEPDFALGSPQTNGSGTLNQNQAAEKEEKVEKKGEKKEEKEEKREEEVKAEENGDNTSMNIILSRSSPNIRGNFVPPTTGSDPVKRGSLTLPRNRAPSANTSTSNIIVPPGLTLPRSRASSGQDKATQPLPTPSFLTLPNRSDSPSTSSQATPEKSRGSADSNPETPRSRSNSVEKEKKKVVPRLSLPTPTRSTSGLKGPATKIALPKPKTTPRDSTSDDSGSGTSTPKEEKKIATPRSAVPRASTGSMPDRKVETTQLSSPRKTSLGTPTKTSLGTPTKTSLGTPTKTSKPTTRMSLGSTLKEPATSTATDKKVALSKTSIAPVKVAAKSVTSVKTSPVVNKVPVKETTEATKGETVGTEVEPAATNIRAPPRIAAQASTLSAPASKLSAPTSKLAPPTTVTNGAAAPSKLAAPPPRKLALPSSRTAVKKSE</sequence>
<reference evidence="2 3" key="1">
    <citation type="journal article" date="2018" name="Genome Biol. Evol.">
        <title>Multiple Roots of Fruiting Body Formation in Amoebozoa.</title>
        <authorList>
            <person name="Hillmann F."/>
            <person name="Forbes G."/>
            <person name="Novohradska S."/>
            <person name="Ferling I."/>
            <person name="Riege K."/>
            <person name="Groth M."/>
            <person name="Westermann M."/>
            <person name="Marz M."/>
            <person name="Spaller T."/>
            <person name="Winckler T."/>
            <person name="Schaap P."/>
            <person name="Glockner G."/>
        </authorList>
    </citation>
    <scope>NUCLEOTIDE SEQUENCE [LARGE SCALE GENOMIC DNA]</scope>
    <source>
        <strain evidence="2 3">Jena</strain>
    </source>
</reference>
<feature type="region of interest" description="Disordered" evidence="1">
    <location>
        <begin position="590"/>
        <end position="676"/>
    </location>
</feature>
<feature type="compositionally biased region" description="Low complexity" evidence="1">
    <location>
        <begin position="649"/>
        <end position="669"/>
    </location>
</feature>
<feature type="region of interest" description="Disordered" evidence="1">
    <location>
        <begin position="211"/>
        <end position="565"/>
    </location>
</feature>
<keyword evidence="3" id="KW-1185">Reference proteome</keyword>
<organism evidence="2 3">
    <name type="scientific">Planoprotostelium fungivorum</name>
    <dbReference type="NCBI Taxonomy" id="1890364"/>
    <lineage>
        <taxon>Eukaryota</taxon>
        <taxon>Amoebozoa</taxon>
        <taxon>Evosea</taxon>
        <taxon>Variosea</taxon>
        <taxon>Cavosteliida</taxon>
        <taxon>Cavosteliaceae</taxon>
        <taxon>Planoprotostelium</taxon>
    </lineage>
</organism>
<comment type="caution">
    <text evidence="2">The sequence shown here is derived from an EMBL/GenBank/DDBJ whole genome shotgun (WGS) entry which is preliminary data.</text>
</comment>
<feature type="compositionally biased region" description="Polar residues" evidence="1">
    <location>
        <begin position="499"/>
        <end position="553"/>
    </location>
</feature>
<dbReference type="AlphaFoldDB" id="A0A2P6NBC5"/>
<evidence type="ECO:0000256" key="1">
    <source>
        <dbReference type="SAM" id="MobiDB-lite"/>
    </source>
</evidence>
<feature type="compositionally biased region" description="Basic and acidic residues" evidence="1">
    <location>
        <begin position="267"/>
        <end position="295"/>
    </location>
</feature>
<feature type="compositionally biased region" description="Polar residues" evidence="1">
    <location>
        <begin position="377"/>
        <end position="415"/>
    </location>
</feature>
<accession>A0A2P6NBC5</accession>
<feature type="compositionally biased region" description="Polar residues" evidence="1">
    <location>
        <begin position="252"/>
        <end position="266"/>
    </location>
</feature>
<protein>
    <submittedName>
        <fullName evidence="2">Uncharacterized protein</fullName>
    </submittedName>
</protein>
<feature type="compositionally biased region" description="Polar residues" evidence="1">
    <location>
        <begin position="340"/>
        <end position="349"/>
    </location>
</feature>
<dbReference type="EMBL" id="MDYQ01000129">
    <property type="protein sequence ID" value="PRP81249.1"/>
    <property type="molecule type" value="Genomic_DNA"/>
</dbReference>
<name>A0A2P6NBC5_9EUKA</name>
<dbReference type="STRING" id="1890364.A0A2P6NBC5"/>
<feature type="compositionally biased region" description="Basic and acidic residues" evidence="1">
    <location>
        <begin position="211"/>
        <end position="231"/>
    </location>
</feature>
<gene>
    <name evidence="2" type="ORF">PROFUN_02083</name>
</gene>
<evidence type="ECO:0000313" key="2">
    <source>
        <dbReference type="EMBL" id="PRP81249.1"/>
    </source>
</evidence>
<feature type="compositionally biased region" description="Polar residues" evidence="1">
    <location>
        <begin position="298"/>
        <end position="324"/>
    </location>
</feature>
<dbReference type="InParanoid" id="A0A2P6NBC5"/>
<proteinExistence type="predicted"/>
<dbReference type="Proteomes" id="UP000241769">
    <property type="component" value="Unassembled WGS sequence"/>
</dbReference>
<evidence type="ECO:0000313" key="3">
    <source>
        <dbReference type="Proteomes" id="UP000241769"/>
    </source>
</evidence>